<dbReference type="Pfam" id="PF04117">
    <property type="entry name" value="Mpv17_PMP22"/>
    <property type="match status" value="1"/>
</dbReference>
<dbReference type="PANTHER" id="PTHR11266:SF17">
    <property type="entry name" value="PROTEIN MPV17"/>
    <property type="match status" value="1"/>
</dbReference>
<comment type="similarity">
    <text evidence="2 6">Belongs to the peroxisomal membrane protein PXMP2/4 family.</text>
</comment>
<sequence>MISWYSRILEAYPVRTEMVTSALLWFAGDILAQSLEQKDKMKQGKKIEPPVSKGNTFDQTNKMDASTVSMQPPSMDWKRASIQTAYAALVWAPLGHHWYEFLDRAALRVAKAGTKTFVGVKLALEIVALHPVALAAFFGVVGWMSGETWGEIGAQLRRDYWPSLMVEYAMWTPIDVANFAFVPVKHQLLVVNFGCLVESIMLSFIKANGFQLPGHGGDESSVEMLALAEKKGN</sequence>
<evidence type="ECO:0000256" key="2">
    <source>
        <dbReference type="ARBA" id="ARBA00006824"/>
    </source>
</evidence>
<dbReference type="AlphaFoldDB" id="A0A7S4N135"/>
<dbReference type="InterPro" id="IPR007248">
    <property type="entry name" value="Mpv17_PMP22"/>
</dbReference>
<dbReference type="GO" id="GO:0005737">
    <property type="term" value="C:cytoplasm"/>
    <property type="evidence" value="ECO:0007669"/>
    <property type="project" value="TreeGrafter"/>
</dbReference>
<evidence type="ECO:0008006" key="8">
    <source>
        <dbReference type="Google" id="ProtNLM"/>
    </source>
</evidence>
<dbReference type="PANTHER" id="PTHR11266">
    <property type="entry name" value="PEROXISOMAL MEMBRANE PROTEIN 2, PXMP2 MPV17"/>
    <property type="match status" value="1"/>
</dbReference>
<comment type="subcellular location">
    <subcellularLocation>
        <location evidence="1">Membrane</location>
        <topology evidence="1">Multi-pass membrane protein</topology>
    </subcellularLocation>
</comment>
<keyword evidence="5" id="KW-0472">Membrane</keyword>
<accession>A0A7S4N135</accession>
<evidence type="ECO:0000256" key="4">
    <source>
        <dbReference type="ARBA" id="ARBA00022989"/>
    </source>
</evidence>
<organism evidence="7">
    <name type="scientific">Odontella aurita</name>
    <dbReference type="NCBI Taxonomy" id="265563"/>
    <lineage>
        <taxon>Eukaryota</taxon>
        <taxon>Sar</taxon>
        <taxon>Stramenopiles</taxon>
        <taxon>Ochrophyta</taxon>
        <taxon>Bacillariophyta</taxon>
        <taxon>Mediophyceae</taxon>
        <taxon>Biddulphiophycidae</taxon>
        <taxon>Eupodiscales</taxon>
        <taxon>Odontellaceae</taxon>
        <taxon>Odontella</taxon>
    </lineage>
</organism>
<gene>
    <name evidence="7" type="ORF">OAUR00152_LOCUS25514</name>
</gene>
<keyword evidence="3" id="KW-0812">Transmembrane</keyword>
<dbReference type="GO" id="GO:0016020">
    <property type="term" value="C:membrane"/>
    <property type="evidence" value="ECO:0007669"/>
    <property type="project" value="UniProtKB-SubCell"/>
</dbReference>
<name>A0A7S4N135_9STRA</name>
<proteinExistence type="inferred from homology"/>
<evidence type="ECO:0000256" key="5">
    <source>
        <dbReference type="ARBA" id="ARBA00023136"/>
    </source>
</evidence>
<evidence type="ECO:0000313" key="7">
    <source>
        <dbReference type="EMBL" id="CAE2258596.1"/>
    </source>
</evidence>
<evidence type="ECO:0000256" key="3">
    <source>
        <dbReference type="ARBA" id="ARBA00022692"/>
    </source>
</evidence>
<dbReference type="EMBL" id="HBKQ01036998">
    <property type="protein sequence ID" value="CAE2258596.1"/>
    <property type="molecule type" value="Transcribed_RNA"/>
</dbReference>
<keyword evidence="4" id="KW-1133">Transmembrane helix</keyword>
<evidence type="ECO:0000256" key="6">
    <source>
        <dbReference type="RuleBase" id="RU363053"/>
    </source>
</evidence>
<reference evidence="7" key="1">
    <citation type="submission" date="2021-01" db="EMBL/GenBank/DDBJ databases">
        <authorList>
            <person name="Corre E."/>
            <person name="Pelletier E."/>
            <person name="Niang G."/>
            <person name="Scheremetjew M."/>
            <person name="Finn R."/>
            <person name="Kale V."/>
            <person name="Holt S."/>
            <person name="Cochrane G."/>
            <person name="Meng A."/>
            <person name="Brown T."/>
            <person name="Cohen L."/>
        </authorList>
    </citation>
    <scope>NUCLEOTIDE SEQUENCE</scope>
    <source>
        <strain evidence="7">Isolate 1302-5</strain>
    </source>
</reference>
<evidence type="ECO:0000256" key="1">
    <source>
        <dbReference type="ARBA" id="ARBA00004141"/>
    </source>
</evidence>
<protein>
    <recommendedName>
        <fullName evidence="8">Peroxisomal membrane protein 2</fullName>
    </recommendedName>
</protein>